<dbReference type="GO" id="GO:0000978">
    <property type="term" value="F:RNA polymerase II cis-regulatory region sequence-specific DNA binding"/>
    <property type="evidence" value="ECO:0007669"/>
    <property type="project" value="TreeGrafter"/>
</dbReference>
<dbReference type="FunFam" id="3.40.1810.10:FF:000006">
    <property type="entry name" value="Agamous-like MADS-box protein AGL62"/>
    <property type="match status" value="1"/>
</dbReference>
<dbReference type="PRINTS" id="PR00404">
    <property type="entry name" value="MADSDOMAIN"/>
</dbReference>
<keyword evidence="5" id="KW-0539">Nucleus</keyword>
<dbReference type="PANTHER" id="PTHR11945">
    <property type="entry name" value="MADS BOX PROTEIN"/>
    <property type="match status" value="1"/>
</dbReference>
<evidence type="ECO:0000256" key="2">
    <source>
        <dbReference type="ARBA" id="ARBA00023015"/>
    </source>
</evidence>
<comment type="subcellular location">
    <subcellularLocation>
        <location evidence="1">Nucleus</location>
    </subcellularLocation>
</comment>
<dbReference type="PANTHER" id="PTHR11945:SF776">
    <property type="entry name" value="AGAMOUS-LIKE 50-RELATED"/>
    <property type="match status" value="1"/>
</dbReference>
<name>A0AAV5FH34_ELECO</name>
<dbReference type="GO" id="GO:0046983">
    <property type="term" value="F:protein dimerization activity"/>
    <property type="evidence" value="ECO:0007669"/>
    <property type="project" value="InterPro"/>
</dbReference>
<dbReference type="EMBL" id="BQKI01000085">
    <property type="protein sequence ID" value="GJN34316.1"/>
    <property type="molecule type" value="Genomic_DNA"/>
</dbReference>
<dbReference type="PROSITE" id="PS50066">
    <property type="entry name" value="MADS_BOX_2"/>
    <property type="match status" value="1"/>
</dbReference>
<dbReference type="AlphaFoldDB" id="A0AAV5FH34"/>
<reference evidence="8" key="1">
    <citation type="journal article" date="2018" name="DNA Res.">
        <title>Multiple hybrid de novo genome assembly of finger millet, an orphan allotetraploid crop.</title>
        <authorList>
            <person name="Hatakeyama M."/>
            <person name="Aluri S."/>
            <person name="Balachadran M.T."/>
            <person name="Sivarajan S.R."/>
            <person name="Patrignani A."/>
            <person name="Gruter S."/>
            <person name="Poveda L."/>
            <person name="Shimizu-Inatsugi R."/>
            <person name="Baeten J."/>
            <person name="Francoijs K.J."/>
            <person name="Nataraja K.N."/>
            <person name="Reddy Y.A.N."/>
            <person name="Phadnis S."/>
            <person name="Ravikumar R.L."/>
            <person name="Schlapbach R."/>
            <person name="Sreeman S.M."/>
            <person name="Shimizu K.K."/>
        </authorList>
    </citation>
    <scope>NUCLEOTIDE SEQUENCE</scope>
</reference>
<gene>
    <name evidence="8" type="primary">gb22965</name>
    <name evidence="8" type="ORF">PR202_gb22965</name>
</gene>
<accession>A0AAV5FH34</accession>
<keyword evidence="4" id="KW-0804">Transcription</keyword>
<dbReference type="Gene3D" id="3.40.1810.10">
    <property type="entry name" value="Transcription factor, MADS-box"/>
    <property type="match status" value="1"/>
</dbReference>
<feature type="domain" description="MADS-box" evidence="7">
    <location>
        <begin position="14"/>
        <end position="74"/>
    </location>
</feature>
<keyword evidence="6" id="KW-0175">Coiled coil</keyword>
<keyword evidence="9" id="KW-1185">Reference proteome</keyword>
<evidence type="ECO:0000256" key="6">
    <source>
        <dbReference type="SAM" id="Coils"/>
    </source>
</evidence>
<comment type="caution">
    <text evidence="8">The sequence shown here is derived from an EMBL/GenBank/DDBJ whole genome shotgun (WGS) entry which is preliminary data.</text>
</comment>
<reference evidence="8" key="2">
    <citation type="submission" date="2021-12" db="EMBL/GenBank/DDBJ databases">
        <title>Resequencing data analysis of finger millet.</title>
        <authorList>
            <person name="Hatakeyama M."/>
            <person name="Aluri S."/>
            <person name="Balachadran M.T."/>
            <person name="Sivarajan S.R."/>
            <person name="Poveda L."/>
            <person name="Shimizu-Inatsugi R."/>
            <person name="Schlapbach R."/>
            <person name="Sreeman S.M."/>
            <person name="Shimizu K.K."/>
        </authorList>
    </citation>
    <scope>NUCLEOTIDE SEQUENCE</scope>
</reference>
<evidence type="ECO:0000256" key="3">
    <source>
        <dbReference type="ARBA" id="ARBA00023125"/>
    </source>
</evidence>
<evidence type="ECO:0000313" key="8">
    <source>
        <dbReference type="EMBL" id="GJN34316.1"/>
    </source>
</evidence>
<keyword evidence="2" id="KW-0805">Transcription regulation</keyword>
<dbReference type="Pfam" id="PF00319">
    <property type="entry name" value="SRF-TF"/>
    <property type="match status" value="1"/>
</dbReference>
<sequence>MGTAKTTAGRPPSKGRQRIEIRYIEDKAKRQVAFSKRRTGVFKKASEVSQLCGAHVAVVVFSEGGKAFAIGNPSVDDVLRAYDPFPGEEGACLVQVEDDDDACGWAVESTLRQAEETKARVEAEQARMNAIGEKVMQAKGGRLFWWEADVEQLGVAELPEFARALQRLRDNVQRHADKLNAAAAAAPSPTPLLLLQ</sequence>
<dbReference type="GO" id="GO:0000981">
    <property type="term" value="F:DNA-binding transcription factor activity, RNA polymerase II-specific"/>
    <property type="evidence" value="ECO:0007669"/>
    <property type="project" value="TreeGrafter"/>
</dbReference>
<organism evidence="8 9">
    <name type="scientific">Eleusine coracana subsp. coracana</name>
    <dbReference type="NCBI Taxonomy" id="191504"/>
    <lineage>
        <taxon>Eukaryota</taxon>
        <taxon>Viridiplantae</taxon>
        <taxon>Streptophyta</taxon>
        <taxon>Embryophyta</taxon>
        <taxon>Tracheophyta</taxon>
        <taxon>Spermatophyta</taxon>
        <taxon>Magnoliopsida</taxon>
        <taxon>Liliopsida</taxon>
        <taxon>Poales</taxon>
        <taxon>Poaceae</taxon>
        <taxon>PACMAD clade</taxon>
        <taxon>Chloridoideae</taxon>
        <taxon>Cynodonteae</taxon>
        <taxon>Eleusininae</taxon>
        <taxon>Eleusine</taxon>
    </lineage>
</organism>
<dbReference type="InterPro" id="IPR036879">
    <property type="entry name" value="TF_MADSbox_sf"/>
</dbReference>
<evidence type="ECO:0000256" key="4">
    <source>
        <dbReference type="ARBA" id="ARBA00023163"/>
    </source>
</evidence>
<dbReference type="Proteomes" id="UP001054889">
    <property type="component" value="Unassembled WGS sequence"/>
</dbReference>
<evidence type="ECO:0000313" key="9">
    <source>
        <dbReference type="Proteomes" id="UP001054889"/>
    </source>
</evidence>
<evidence type="ECO:0000256" key="1">
    <source>
        <dbReference type="ARBA" id="ARBA00004123"/>
    </source>
</evidence>
<dbReference type="InterPro" id="IPR002100">
    <property type="entry name" value="TF_MADSbox"/>
</dbReference>
<evidence type="ECO:0000259" key="7">
    <source>
        <dbReference type="PROSITE" id="PS50066"/>
    </source>
</evidence>
<protein>
    <recommendedName>
        <fullName evidence="7">MADS-box domain-containing protein</fullName>
    </recommendedName>
</protein>
<keyword evidence="3" id="KW-0238">DNA-binding</keyword>
<dbReference type="GO" id="GO:0005634">
    <property type="term" value="C:nucleus"/>
    <property type="evidence" value="ECO:0007669"/>
    <property type="project" value="UniProtKB-SubCell"/>
</dbReference>
<evidence type="ECO:0000256" key="5">
    <source>
        <dbReference type="ARBA" id="ARBA00023242"/>
    </source>
</evidence>
<proteinExistence type="predicted"/>
<dbReference type="SUPFAM" id="SSF55455">
    <property type="entry name" value="SRF-like"/>
    <property type="match status" value="1"/>
</dbReference>
<feature type="coiled-coil region" evidence="6">
    <location>
        <begin position="107"/>
        <end position="134"/>
    </location>
</feature>
<dbReference type="SMART" id="SM00432">
    <property type="entry name" value="MADS"/>
    <property type="match status" value="1"/>
</dbReference>